<dbReference type="InterPro" id="IPR015943">
    <property type="entry name" value="WD40/YVTN_repeat-like_dom_sf"/>
</dbReference>
<evidence type="ECO:0000259" key="3">
    <source>
        <dbReference type="Pfam" id="PF08596"/>
    </source>
</evidence>
<dbReference type="Pfam" id="PF08596">
    <property type="entry name" value="Lgl_C"/>
    <property type="match status" value="1"/>
</dbReference>
<dbReference type="InterPro" id="IPR036322">
    <property type="entry name" value="WD40_repeat_dom_sf"/>
</dbReference>
<dbReference type="GO" id="GO:0005886">
    <property type="term" value="C:plasma membrane"/>
    <property type="evidence" value="ECO:0007669"/>
    <property type="project" value="TreeGrafter"/>
</dbReference>
<dbReference type="Gene3D" id="2.130.10.10">
    <property type="entry name" value="YVTN repeat-like/Quinoprotein amine dehydrogenase"/>
    <property type="match status" value="1"/>
</dbReference>
<evidence type="ECO:0000256" key="1">
    <source>
        <dbReference type="ARBA" id="ARBA00008070"/>
    </source>
</evidence>
<reference evidence="4 5" key="1">
    <citation type="journal article" date="2024" name="Plant J.">
        <title>Genome sequences and population genomics reveal climatic adaptation and genomic divergence between two closely related sweetgum species.</title>
        <authorList>
            <person name="Xu W.Q."/>
            <person name="Ren C.Q."/>
            <person name="Zhang X.Y."/>
            <person name="Comes H.P."/>
            <person name="Liu X.H."/>
            <person name="Li Y.G."/>
            <person name="Kettle C.J."/>
            <person name="Jalonen R."/>
            <person name="Gaisberger H."/>
            <person name="Ma Y.Z."/>
            <person name="Qiu Y.X."/>
        </authorList>
    </citation>
    <scope>NUCLEOTIDE SEQUENCE [LARGE SCALE GENOMIC DNA]</scope>
    <source>
        <strain evidence="4">Hangzhou</strain>
    </source>
</reference>
<dbReference type="PANTHER" id="PTHR10241">
    <property type="entry name" value="LETHAL 2 GIANT LARVAE PROTEIN"/>
    <property type="match status" value="1"/>
</dbReference>
<dbReference type="CDD" id="cd15873">
    <property type="entry name" value="R-SNARE_STXBP5_6"/>
    <property type="match status" value="1"/>
</dbReference>
<accession>A0AAP0RW19</accession>
<dbReference type="GO" id="GO:0045159">
    <property type="term" value="F:myosin II binding"/>
    <property type="evidence" value="ECO:0007669"/>
    <property type="project" value="TreeGrafter"/>
</dbReference>
<name>A0AAP0RW19_LIQFO</name>
<dbReference type="SUPFAM" id="SSF50978">
    <property type="entry name" value="WD40 repeat-like"/>
    <property type="match status" value="1"/>
</dbReference>
<proteinExistence type="inferred from homology"/>
<evidence type="ECO:0000313" key="5">
    <source>
        <dbReference type="Proteomes" id="UP001415857"/>
    </source>
</evidence>
<comment type="similarity">
    <text evidence="1">Belongs to the WD repeat L(2)GL family.</text>
</comment>
<feature type="domain" description="Lethal giant larvae (Lgl)-like C-terminal" evidence="3">
    <location>
        <begin position="340"/>
        <end position="594"/>
    </location>
</feature>
<dbReference type="EMBL" id="JBBPBK010000005">
    <property type="protein sequence ID" value="KAK9285876.1"/>
    <property type="molecule type" value="Genomic_DNA"/>
</dbReference>
<comment type="caution">
    <text evidence="4">The sequence shown here is derived from an EMBL/GenBank/DDBJ whole genome shotgun (WGS) entry which is preliminary data.</text>
</comment>
<dbReference type="GO" id="GO:0005096">
    <property type="term" value="F:GTPase activator activity"/>
    <property type="evidence" value="ECO:0007669"/>
    <property type="project" value="TreeGrafter"/>
</dbReference>
<evidence type="ECO:0000256" key="2">
    <source>
        <dbReference type="ARBA" id="ARBA00022483"/>
    </source>
</evidence>
<gene>
    <name evidence="4" type="ORF">L1049_025077</name>
</gene>
<dbReference type="InterPro" id="IPR001680">
    <property type="entry name" value="WD40_rpt"/>
</dbReference>
<dbReference type="GO" id="GO:0006887">
    <property type="term" value="P:exocytosis"/>
    <property type="evidence" value="ECO:0007669"/>
    <property type="project" value="UniProtKB-KW"/>
</dbReference>
<protein>
    <recommendedName>
        <fullName evidence="3">Lethal giant larvae (Lgl)-like C-terminal domain-containing protein</fullName>
    </recommendedName>
</protein>
<dbReference type="InterPro" id="IPR013905">
    <property type="entry name" value="Lgl_C_dom"/>
</dbReference>
<dbReference type="PANTHER" id="PTHR10241:SF27">
    <property type="entry name" value="TRANSDUCIN_WD40 REPEAT-LIKE SUPERFAMILY PROTEIN"/>
    <property type="match status" value="1"/>
</dbReference>
<dbReference type="Proteomes" id="UP001415857">
    <property type="component" value="Unassembled WGS sequence"/>
</dbReference>
<sequence>MGRYSSGAVPPGPNPRTELVADKEFCASQSSPICKLNLGYKLDKIPIASLKWAYADGKASRLYVMGAFDFASANLLQVVLLNEHTESRTTKLGLHLPETCFDMEIISSISEQSKHKQDSFLLLGKSGHIYAYDDHLIEKYLLQSQSRSPPSLPKEVVLKLPVADSSITIAKLITGNPYLLSSADEDYILLVKNVPPLLPFENKAKDGTHFNSTHFSGFSKIKNLYITGHSNGAINFWDVSCSFLLPLLSLKQQSEDDFSLSGIAVTALYYDGNSRLLVSGDQSGMVRIYKIKPEPFATENSFMSLQGSTKKGSNHIIHSVKLIKVNGAVLSINVSRGSRHLAVGSDQGYVSLIDIEGSTVLYQKRIASELCVGIISVQFETCSLHGFEKNVLAVATKDSSVLALDSDTGNTLSTSMVQPKKPSKALFMQILDGQDTLGKGSNISEVLELSKGNSVGDGLPKQLLLLICSEKAAYVYSLIHVVQGVKKVHYKKKFHSSSCCWASTFFSPSDVGLILLFTSGKIEIRSLPDLSLVKETSIRGFTFSTLKQNSISDSSICSSGDGELIMVNGDQEIFFLSVLLQKEGFRILETVHQVYQKDLMVSQEGPISGLVVHKEKKKGIFSSVIKDLKGSKAKHVPDTEAEDVKESIEELSMIFSIANFPSEAENRDDLTADEEEVELNIDDIDLEDPVEKPKGPNMMAALNKQKLASKFQSFKGKLKQMKVKTEKTSAKEEQQDEKAGTIDQIKRKYGFPSSGESSIAKMAESKLQENLRKLQGISMRTTEMQDTAKSFSSLAKEVLRTAEQDKTHKL</sequence>
<dbReference type="AlphaFoldDB" id="A0AAP0RW19"/>
<keyword evidence="2" id="KW-0268">Exocytosis</keyword>
<organism evidence="4 5">
    <name type="scientific">Liquidambar formosana</name>
    <name type="common">Formosan gum</name>
    <dbReference type="NCBI Taxonomy" id="63359"/>
    <lineage>
        <taxon>Eukaryota</taxon>
        <taxon>Viridiplantae</taxon>
        <taxon>Streptophyta</taxon>
        <taxon>Embryophyta</taxon>
        <taxon>Tracheophyta</taxon>
        <taxon>Spermatophyta</taxon>
        <taxon>Magnoliopsida</taxon>
        <taxon>eudicotyledons</taxon>
        <taxon>Gunneridae</taxon>
        <taxon>Pentapetalae</taxon>
        <taxon>Saxifragales</taxon>
        <taxon>Altingiaceae</taxon>
        <taxon>Liquidambar</taxon>
    </lineage>
</organism>
<evidence type="ECO:0000313" key="4">
    <source>
        <dbReference type="EMBL" id="KAK9285876.1"/>
    </source>
</evidence>
<dbReference type="GO" id="GO:0006893">
    <property type="term" value="P:Golgi to plasma membrane transport"/>
    <property type="evidence" value="ECO:0007669"/>
    <property type="project" value="TreeGrafter"/>
</dbReference>
<dbReference type="GO" id="GO:0005737">
    <property type="term" value="C:cytoplasm"/>
    <property type="evidence" value="ECO:0007669"/>
    <property type="project" value="TreeGrafter"/>
</dbReference>
<dbReference type="SMART" id="SM00320">
    <property type="entry name" value="WD40"/>
    <property type="match status" value="2"/>
</dbReference>
<keyword evidence="5" id="KW-1185">Reference proteome</keyword>
<dbReference type="GO" id="GO:0019905">
    <property type="term" value="F:syntaxin binding"/>
    <property type="evidence" value="ECO:0007669"/>
    <property type="project" value="TreeGrafter"/>
</dbReference>